<feature type="transmembrane region" description="Helical" evidence="9">
    <location>
        <begin position="460"/>
        <end position="480"/>
    </location>
</feature>
<comment type="subcellular location">
    <subcellularLocation>
        <location evidence="1">Membrane</location>
        <topology evidence="1">Multi-pass membrane protein</topology>
    </subcellularLocation>
</comment>
<feature type="transmembrane region" description="Helical" evidence="9">
    <location>
        <begin position="161"/>
        <end position="182"/>
    </location>
</feature>
<evidence type="ECO:0000256" key="5">
    <source>
        <dbReference type="ARBA" id="ARBA00022989"/>
    </source>
</evidence>
<feature type="transmembrane region" description="Helical" evidence="9">
    <location>
        <begin position="227"/>
        <end position="248"/>
    </location>
</feature>
<dbReference type="Pfam" id="PF02133">
    <property type="entry name" value="Transp_cyt_pur"/>
    <property type="match status" value="1"/>
</dbReference>
<feature type="compositionally biased region" description="Polar residues" evidence="8">
    <location>
        <begin position="1"/>
        <end position="16"/>
    </location>
</feature>
<feature type="transmembrane region" description="Helical" evidence="9">
    <location>
        <begin position="117"/>
        <end position="141"/>
    </location>
</feature>
<keyword evidence="5 9" id="KW-1133">Transmembrane helix</keyword>
<evidence type="ECO:0000256" key="7">
    <source>
        <dbReference type="PIRNR" id="PIRNR002744"/>
    </source>
</evidence>
<gene>
    <name evidence="10" type="ORF">DVK44_27950</name>
</gene>
<organism evidence="10 11">
    <name type="scientific">Streptomyces paludis</name>
    <dbReference type="NCBI Taxonomy" id="2282738"/>
    <lineage>
        <taxon>Bacteria</taxon>
        <taxon>Bacillati</taxon>
        <taxon>Actinomycetota</taxon>
        <taxon>Actinomycetes</taxon>
        <taxon>Kitasatosporales</taxon>
        <taxon>Streptomycetaceae</taxon>
        <taxon>Streptomyces</taxon>
    </lineage>
</organism>
<protein>
    <submittedName>
        <fullName evidence="10">Cytosine permease</fullName>
    </submittedName>
</protein>
<feature type="region of interest" description="Disordered" evidence="8">
    <location>
        <begin position="1"/>
        <end position="22"/>
    </location>
</feature>
<keyword evidence="4 9" id="KW-0812">Transmembrane</keyword>
<evidence type="ECO:0000313" key="11">
    <source>
        <dbReference type="Proteomes" id="UP000253868"/>
    </source>
</evidence>
<evidence type="ECO:0000256" key="6">
    <source>
        <dbReference type="ARBA" id="ARBA00023136"/>
    </source>
</evidence>
<feature type="transmembrane region" description="Helical" evidence="9">
    <location>
        <begin position="269"/>
        <end position="290"/>
    </location>
</feature>
<feature type="transmembrane region" description="Helical" evidence="9">
    <location>
        <begin position="371"/>
        <end position="395"/>
    </location>
</feature>
<feature type="transmembrane region" description="Helical" evidence="9">
    <location>
        <begin position="428"/>
        <end position="448"/>
    </location>
</feature>
<dbReference type="GO" id="GO:0022857">
    <property type="term" value="F:transmembrane transporter activity"/>
    <property type="evidence" value="ECO:0007669"/>
    <property type="project" value="InterPro"/>
</dbReference>
<dbReference type="RefSeq" id="WP_114663072.1">
    <property type="nucleotide sequence ID" value="NZ_CP031194.1"/>
</dbReference>
<accession>A0A345HVZ0</accession>
<keyword evidence="3 7" id="KW-0813">Transport</keyword>
<dbReference type="AlphaFoldDB" id="A0A345HVZ0"/>
<dbReference type="EMBL" id="CP031194">
    <property type="protein sequence ID" value="AXG80864.1"/>
    <property type="molecule type" value="Genomic_DNA"/>
</dbReference>
<dbReference type="GO" id="GO:0005886">
    <property type="term" value="C:plasma membrane"/>
    <property type="evidence" value="ECO:0007669"/>
    <property type="project" value="TreeGrafter"/>
</dbReference>
<dbReference type="PANTHER" id="PTHR31806:SF1">
    <property type="entry name" value="PURINE-CYTOSINE PERMEASE FCY2-RELATED"/>
    <property type="match status" value="1"/>
</dbReference>
<reference evidence="11" key="1">
    <citation type="submission" date="2018-07" db="EMBL/GenBank/DDBJ databases">
        <authorList>
            <person name="Zhao J."/>
        </authorList>
    </citation>
    <scope>NUCLEOTIDE SEQUENCE [LARGE SCALE GENOMIC DNA]</scope>
    <source>
        <strain evidence="11">GSSD-12</strain>
    </source>
</reference>
<keyword evidence="6 7" id="KW-0472">Membrane</keyword>
<evidence type="ECO:0000256" key="2">
    <source>
        <dbReference type="ARBA" id="ARBA00008974"/>
    </source>
</evidence>
<evidence type="ECO:0000256" key="9">
    <source>
        <dbReference type="SAM" id="Phobius"/>
    </source>
</evidence>
<feature type="transmembrane region" description="Helical" evidence="9">
    <location>
        <begin position="48"/>
        <end position="69"/>
    </location>
</feature>
<name>A0A345HVZ0_9ACTN</name>
<feature type="transmembrane region" description="Helical" evidence="9">
    <location>
        <begin position="348"/>
        <end position="365"/>
    </location>
</feature>
<sequence length="508" mass="52986">MSQTSAPAESGATPQASPEVPHAKVTKVEPYGVAPIPPEEQTSRPLDLFRLVFGGTNTFATIILGTLPIAYGLGFWAAASAVVVGVVAGALILMPMSLFGPRNRTNNAVSSGAHFGVVGRCVGSFLSLLTAIAFFSISVWVSGDAIVGAAGRLFGVDGGDTLRAAAYGVIAVAVLVVCIYGYEFMLLINKIAVVAGSAIMLLGIFAFGGSFHASFAGSGDYALGGFWPTWMLAVLTALANPVSFGAFLGDWSRYIPDRYPSSRLMAAPFLAQVASLLPFLFGVATATLVADPNNYVAGLAAISPLWYALPLIAIALIGGLSTGTTALYGTGLDFSSIFPRLSRARATALIGSLSVAFIFVGNFVLDVVSSINAFAVLIVLCTTPWMAVMMIGYFVRRGFYLTDDIQVFNRGQKGGAYWFTNGVNWRGMAAWVPATAVGLLMANTPLIAGPWRDIAGGIDLSLVATLAVAAVLYTALLFLFPEPRAVFGPAGPRLVPAKDTPTAPIVAE</sequence>
<evidence type="ECO:0000313" key="10">
    <source>
        <dbReference type="EMBL" id="AXG80864.1"/>
    </source>
</evidence>
<feature type="transmembrane region" description="Helical" evidence="9">
    <location>
        <begin position="75"/>
        <end position="96"/>
    </location>
</feature>
<evidence type="ECO:0000256" key="3">
    <source>
        <dbReference type="ARBA" id="ARBA00022448"/>
    </source>
</evidence>
<evidence type="ECO:0000256" key="1">
    <source>
        <dbReference type="ARBA" id="ARBA00004141"/>
    </source>
</evidence>
<dbReference type="InterPro" id="IPR001248">
    <property type="entry name" value="Pur-cyt_permease"/>
</dbReference>
<dbReference type="KEGG" id="spad:DVK44_27950"/>
<comment type="similarity">
    <text evidence="2 7">Belongs to the purine-cytosine permease (2.A.39) family.</text>
</comment>
<feature type="transmembrane region" description="Helical" evidence="9">
    <location>
        <begin position="305"/>
        <end position="328"/>
    </location>
</feature>
<dbReference type="OrthoDB" id="9809167at2"/>
<dbReference type="Proteomes" id="UP000253868">
    <property type="component" value="Chromosome"/>
</dbReference>
<dbReference type="InterPro" id="IPR026030">
    <property type="entry name" value="Pur-cyt_permease_Fcy2/21/22"/>
</dbReference>
<dbReference type="PANTHER" id="PTHR31806">
    <property type="entry name" value="PURINE-CYTOSINE PERMEASE FCY2-RELATED"/>
    <property type="match status" value="1"/>
</dbReference>
<dbReference type="PIRSF" id="PIRSF002744">
    <property type="entry name" value="Pur-cyt_permease"/>
    <property type="match status" value="1"/>
</dbReference>
<proteinExistence type="inferred from homology"/>
<feature type="transmembrane region" description="Helical" evidence="9">
    <location>
        <begin position="191"/>
        <end position="215"/>
    </location>
</feature>
<keyword evidence="11" id="KW-1185">Reference proteome</keyword>
<dbReference type="Gene3D" id="1.10.4160.10">
    <property type="entry name" value="Hydantoin permease"/>
    <property type="match status" value="1"/>
</dbReference>
<evidence type="ECO:0000256" key="8">
    <source>
        <dbReference type="SAM" id="MobiDB-lite"/>
    </source>
</evidence>
<evidence type="ECO:0000256" key="4">
    <source>
        <dbReference type="ARBA" id="ARBA00022692"/>
    </source>
</evidence>